<reference evidence="1" key="2">
    <citation type="submission" date="2023-02" db="EMBL/GenBank/DDBJ databases">
        <authorList>
            <person name="Rayyan A."/>
            <person name="Meyer T."/>
            <person name="Kyndt J.A."/>
        </authorList>
    </citation>
    <scope>NUCLEOTIDE SEQUENCE</scope>
    <source>
        <strain evidence="1">DSM 9987</strain>
    </source>
</reference>
<proteinExistence type="predicted"/>
<protein>
    <submittedName>
        <fullName evidence="1">Uncharacterized protein</fullName>
    </submittedName>
</protein>
<name>A0ABT5J5P9_RHOTP</name>
<keyword evidence="2" id="KW-1185">Reference proteome</keyword>
<comment type="caution">
    <text evidence="1">The sequence shown here is derived from an EMBL/GenBank/DDBJ whole genome shotgun (WGS) entry which is preliminary data.</text>
</comment>
<sequence>MAYKLSSTVVIDDNGMVDWNSLANRPSMLGGIAIGTIGNCFSSGIDGSANCNYPRASSSSSWSGTTKVLNLSQWRESPANLCWNCLCWNCTC</sequence>
<accession>A0ABT5J5P9</accession>
<evidence type="ECO:0000313" key="2">
    <source>
        <dbReference type="Proteomes" id="UP001165652"/>
    </source>
</evidence>
<organism evidence="1 2">
    <name type="scientific">Rhodoplanes tepidamans</name>
    <name type="common">Rhodoplanes cryptolactis</name>
    <dbReference type="NCBI Taxonomy" id="200616"/>
    <lineage>
        <taxon>Bacteria</taxon>
        <taxon>Pseudomonadati</taxon>
        <taxon>Pseudomonadota</taxon>
        <taxon>Alphaproteobacteria</taxon>
        <taxon>Hyphomicrobiales</taxon>
        <taxon>Nitrobacteraceae</taxon>
        <taxon>Rhodoplanes</taxon>
    </lineage>
</organism>
<dbReference type="EMBL" id="JAQQLI010000003">
    <property type="protein sequence ID" value="MDC7784762.1"/>
    <property type="molecule type" value="Genomic_DNA"/>
</dbReference>
<dbReference type="Proteomes" id="UP001165652">
    <property type="component" value="Unassembled WGS sequence"/>
</dbReference>
<reference evidence="1" key="1">
    <citation type="journal article" date="2023" name="Microbiol Resour">
        <title>Genome Sequences of Rhodoplanes serenus and Two Thermotolerant Strains, Rhodoplanes tepidamans and 'Rhodoplanes cryptolactis,' Further Refine the Genus.</title>
        <authorList>
            <person name="Rayyan A.A."/>
            <person name="Kyndt J.A."/>
        </authorList>
    </citation>
    <scope>NUCLEOTIDE SEQUENCE</scope>
    <source>
        <strain evidence="1">DSM 9987</strain>
    </source>
</reference>
<dbReference type="RefSeq" id="WP_272775608.1">
    <property type="nucleotide sequence ID" value="NZ_JAQQLI010000003.1"/>
</dbReference>
<gene>
    <name evidence="1" type="ORF">PQJ73_03620</name>
</gene>
<evidence type="ECO:0000313" key="1">
    <source>
        <dbReference type="EMBL" id="MDC7784762.1"/>
    </source>
</evidence>